<proteinExistence type="predicted"/>
<dbReference type="EMBL" id="LR031570">
    <property type="protein sequence ID" value="VDC71759.1"/>
    <property type="molecule type" value="Genomic_DNA"/>
</dbReference>
<evidence type="ECO:0000256" key="1">
    <source>
        <dbReference type="SAM" id="Phobius"/>
    </source>
</evidence>
<organism evidence="2">
    <name type="scientific">Brassica campestris</name>
    <name type="common">Field mustard</name>
    <dbReference type="NCBI Taxonomy" id="3711"/>
    <lineage>
        <taxon>Eukaryota</taxon>
        <taxon>Viridiplantae</taxon>
        <taxon>Streptophyta</taxon>
        <taxon>Embryophyta</taxon>
        <taxon>Tracheophyta</taxon>
        <taxon>Spermatophyta</taxon>
        <taxon>Magnoliopsida</taxon>
        <taxon>eudicotyledons</taxon>
        <taxon>Gunneridae</taxon>
        <taxon>Pentapetalae</taxon>
        <taxon>rosids</taxon>
        <taxon>malvids</taxon>
        <taxon>Brassicales</taxon>
        <taxon>Brassicaceae</taxon>
        <taxon>Brassiceae</taxon>
        <taxon>Brassica</taxon>
    </lineage>
</organism>
<keyword evidence="1" id="KW-0812">Transmembrane</keyword>
<keyword evidence="1" id="KW-0472">Membrane</keyword>
<keyword evidence="1" id="KW-1133">Transmembrane helix</keyword>
<gene>
    <name evidence="2" type="ORF">BRAA05T21473Z</name>
</gene>
<name>A0A3P5YXY7_BRACM</name>
<sequence>MALFFNGVVVGLGWSFFLLMNSGHVLNVYVWDHDANEFYHKFTNSLHTPTDLLIPTVNTKFSAALCSCPYLEFLLTTMCLRPLSIYFGMYYLLILIYSCELHLTQKYVLGWLKTRTLLL</sequence>
<protein>
    <submittedName>
        <fullName evidence="2">Uncharacterized protein</fullName>
    </submittedName>
</protein>
<feature type="transmembrane region" description="Helical" evidence="1">
    <location>
        <begin position="83"/>
        <end position="103"/>
    </location>
</feature>
<accession>A0A3P5YXY7</accession>
<reference evidence="2" key="1">
    <citation type="submission" date="2018-11" db="EMBL/GenBank/DDBJ databases">
        <authorList>
            <consortium name="Genoscope - CEA"/>
            <person name="William W."/>
        </authorList>
    </citation>
    <scope>NUCLEOTIDE SEQUENCE</scope>
</reference>
<evidence type="ECO:0000313" key="2">
    <source>
        <dbReference type="EMBL" id="VDC71759.1"/>
    </source>
</evidence>
<dbReference type="AlphaFoldDB" id="A0A3P5YXY7"/>